<dbReference type="InterPro" id="IPR000375">
    <property type="entry name" value="Dynamin_stalk"/>
</dbReference>
<name>A0A4U0Y0S4_9PEZI</name>
<dbReference type="InterPro" id="IPR027417">
    <property type="entry name" value="P-loop_NTPase"/>
</dbReference>
<keyword evidence="3" id="KW-1185">Reference proteome</keyword>
<dbReference type="OrthoDB" id="415706at2759"/>
<dbReference type="Pfam" id="PF01031">
    <property type="entry name" value="Dynamin_M"/>
    <property type="match status" value="1"/>
</dbReference>
<dbReference type="STRING" id="329884.A0A4U0Y0S4"/>
<accession>A0A4U0Y0S4</accession>
<protein>
    <recommendedName>
        <fullName evidence="1">Dynamin stalk domain-containing protein</fullName>
    </recommendedName>
</protein>
<dbReference type="Gene3D" id="3.40.50.300">
    <property type="entry name" value="P-loop containing nucleotide triphosphate hydrolases"/>
    <property type="match status" value="1"/>
</dbReference>
<reference evidence="2 3" key="1">
    <citation type="submission" date="2017-03" db="EMBL/GenBank/DDBJ databases">
        <title>Genomes of endolithic fungi from Antarctica.</title>
        <authorList>
            <person name="Coleine C."/>
            <person name="Masonjones S."/>
            <person name="Stajich J.E."/>
        </authorList>
    </citation>
    <scope>NUCLEOTIDE SEQUENCE [LARGE SCALE GENOMIC DNA]</scope>
    <source>
        <strain evidence="2 3">CCFEE 5184</strain>
    </source>
</reference>
<evidence type="ECO:0000259" key="1">
    <source>
        <dbReference type="Pfam" id="PF01031"/>
    </source>
</evidence>
<dbReference type="EMBL" id="NAJQ01000036">
    <property type="protein sequence ID" value="TKA82316.1"/>
    <property type="molecule type" value="Genomic_DNA"/>
</dbReference>
<comment type="caution">
    <text evidence="2">The sequence shown here is derived from an EMBL/GenBank/DDBJ whole genome shotgun (WGS) entry which is preliminary data.</text>
</comment>
<gene>
    <name evidence="2" type="ORF">B0A55_01434</name>
</gene>
<sequence length="395" mass="45441">MLYKHLKAELPSLQKELNEKHREVCNDLEKFGEKRATAREQRRFLMNMSQDYQDVVKAAVNGQYEHDFFGNLDPNASIDHDSNMRRLRAVVQYLNLHFASAMRQHGHKVLIDAGEEGKLFPKNYKQATEPALDDDYAQFASYQVTEKRTDAIERARRILVRFRGCELPGTFNPLLISRLFWEQSENWKLIGDFHIEKVASVCANFVEAAMNYTVAPDVADRLQSMKVDPGLISRSKRAKAELMSIVTDNKHHPITYDPAYTAMVEKMRQKKHESKLQHLVQQAEVDVKNADNDKTDRYLKIDVMRGGMGELLQPDMDKTSAEDALDSQQAYYKEEVKYFIGAVTRQVIERYLLRDLAADTISPMETTRLRGNLETRKATLENGQETSKSALGLFK</sequence>
<evidence type="ECO:0000313" key="2">
    <source>
        <dbReference type="EMBL" id="TKA82316.1"/>
    </source>
</evidence>
<proteinExistence type="predicted"/>
<dbReference type="AlphaFoldDB" id="A0A4U0Y0S4"/>
<feature type="domain" description="Dynamin stalk" evidence="1">
    <location>
        <begin position="2"/>
        <end position="65"/>
    </location>
</feature>
<dbReference type="Proteomes" id="UP000309340">
    <property type="component" value="Unassembled WGS sequence"/>
</dbReference>
<organism evidence="2 3">
    <name type="scientific">Friedmanniomyces simplex</name>
    <dbReference type="NCBI Taxonomy" id="329884"/>
    <lineage>
        <taxon>Eukaryota</taxon>
        <taxon>Fungi</taxon>
        <taxon>Dikarya</taxon>
        <taxon>Ascomycota</taxon>
        <taxon>Pezizomycotina</taxon>
        <taxon>Dothideomycetes</taxon>
        <taxon>Dothideomycetidae</taxon>
        <taxon>Mycosphaerellales</taxon>
        <taxon>Teratosphaeriaceae</taxon>
        <taxon>Friedmanniomyces</taxon>
    </lineage>
</organism>
<evidence type="ECO:0000313" key="3">
    <source>
        <dbReference type="Proteomes" id="UP000309340"/>
    </source>
</evidence>